<evidence type="ECO:0000313" key="11">
    <source>
        <dbReference type="EMBL" id="TMQ71807.1"/>
    </source>
</evidence>
<feature type="non-terminal residue" evidence="11">
    <location>
        <position position="311"/>
    </location>
</feature>
<dbReference type="InterPro" id="IPR002300">
    <property type="entry name" value="aa-tRNA-synth_Ia"/>
</dbReference>
<comment type="catalytic activity">
    <reaction evidence="7">
        <text>tRNA(Ile) + L-isoleucine + ATP = L-isoleucyl-tRNA(Ile) + AMP + diphosphate</text>
        <dbReference type="Rhea" id="RHEA:11060"/>
        <dbReference type="Rhea" id="RHEA-COMP:9666"/>
        <dbReference type="Rhea" id="RHEA-COMP:9695"/>
        <dbReference type="ChEBI" id="CHEBI:30616"/>
        <dbReference type="ChEBI" id="CHEBI:33019"/>
        <dbReference type="ChEBI" id="CHEBI:58045"/>
        <dbReference type="ChEBI" id="CHEBI:78442"/>
        <dbReference type="ChEBI" id="CHEBI:78528"/>
        <dbReference type="ChEBI" id="CHEBI:456215"/>
        <dbReference type="EC" id="6.1.1.5"/>
    </reaction>
</comment>
<evidence type="ECO:0000256" key="7">
    <source>
        <dbReference type="ARBA" id="ARBA00048359"/>
    </source>
</evidence>
<dbReference type="Pfam" id="PF08264">
    <property type="entry name" value="Anticodon_1"/>
    <property type="match status" value="1"/>
</dbReference>
<comment type="caution">
    <text evidence="11">The sequence shown here is derived from an EMBL/GenBank/DDBJ whole genome shotgun (WGS) entry which is preliminary data.</text>
</comment>
<feature type="domain" description="Methionyl/Valyl/Leucyl/Isoleucyl-tRNA synthetase anticodon-binding" evidence="10">
    <location>
        <begin position="222"/>
        <end position="311"/>
    </location>
</feature>
<dbReference type="InterPro" id="IPR033708">
    <property type="entry name" value="Anticodon_Ile_BEm"/>
</dbReference>
<evidence type="ECO:0000259" key="9">
    <source>
        <dbReference type="Pfam" id="PF00133"/>
    </source>
</evidence>
<dbReference type="CDD" id="cd07960">
    <property type="entry name" value="Anticodon_Ia_Ile_BEm"/>
    <property type="match status" value="1"/>
</dbReference>
<dbReference type="SUPFAM" id="SSF52374">
    <property type="entry name" value="Nucleotidylyl transferase"/>
    <property type="match status" value="1"/>
</dbReference>
<keyword evidence="4" id="KW-0067">ATP-binding</keyword>
<dbReference type="GO" id="GO:0006428">
    <property type="term" value="P:isoleucyl-tRNA aminoacylation"/>
    <property type="evidence" value="ECO:0007669"/>
    <property type="project" value="TreeGrafter"/>
</dbReference>
<evidence type="ECO:0000256" key="2">
    <source>
        <dbReference type="ARBA" id="ARBA00022598"/>
    </source>
</evidence>
<protein>
    <recommendedName>
        <fullName evidence="13">Isoleucine--tRNA ligase</fullName>
    </recommendedName>
</protein>
<dbReference type="PANTHER" id="PTHR42765:SF1">
    <property type="entry name" value="ISOLEUCINE--TRNA LIGASE, MITOCHONDRIAL"/>
    <property type="match status" value="1"/>
</dbReference>
<dbReference type="InterPro" id="IPR014729">
    <property type="entry name" value="Rossmann-like_a/b/a_fold"/>
</dbReference>
<dbReference type="Pfam" id="PF00133">
    <property type="entry name" value="tRNA-synt_1"/>
    <property type="match status" value="1"/>
</dbReference>
<dbReference type="PANTHER" id="PTHR42765">
    <property type="entry name" value="SOLEUCYL-TRNA SYNTHETASE"/>
    <property type="match status" value="1"/>
</dbReference>
<dbReference type="SUPFAM" id="SSF47323">
    <property type="entry name" value="Anticodon-binding domain of a subclass of class I aminoacyl-tRNA synthetases"/>
    <property type="match status" value="1"/>
</dbReference>
<feature type="domain" description="Aminoacyl-tRNA synthetase class Ia" evidence="9">
    <location>
        <begin position="61"/>
        <end position="176"/>
    </location>
</feature>
<keyword evidence="2" id="KW-0436">Ligase</keyword>
<dbReference type="Gene3D" id="3.40.50.620">
    <property type="entry name" value="HUPs"/>
    <property type="match status" value="1"/>
</dbReference>
<dbReference type="EMBL" id="VBPB01000141">
    <property type="protein sequence ID" value="TMQ71807.1"/>
    <property type="molecule type" value="Genomic_DNA"/>
</dbReference>
<dbReference type="InterPro" id="IPR009080">
    <property type="entry name" value="tRNAsynth_Ia_anticodon-bd"/>
</dbReference>
<organism evidence="11 12">
    <name type="scientific">Eiseniibacteriota bacterium</name>
    <dbReference type="NCBI Taxonomy" id="2212470"/>
    <lineage>
        <taxon>Bacteria</taxon>
        <taxon>Candidatus Eiseniibacteriota</taxon>
    </lineage>
</organism>
<evidence type="ECO:0000256" key="1">
    <source>
        <dbReference type="ARBA" id="ARBA00006887"/>
    </source>
</evidence>
<keyword evidence="3" id="KW-0547">Nucleotide-binding</keyword>
<reference evidence="11 12" key="1">
    <citation type="journal article" date="2019" name="Nat. Microbiol.">
        <title>Mediterranean grassland soil C-N compound turnover is dependent on rainfall and depth, and is mediated by genomically divergent microorganisms.</title>
        <authorList>
            <person name="Diamond S."/>
            <person name="Andeer P.F."/>
            <person name="Li Z."/>
            <person name="Crits-Christoph A."/>
            <person name="Burstein D."/>
            <person name="Anantharaman K."/>
            <person name="Lane K.R."/>
            <person name="Thomas B.C."/>
            <person name="Pan C."/>
            <person name="Northen T.R."/>
            <person name="Banfield J.F."/>
        </authorList>
    </citation>
    <scope>NUCLEOTIDE SEQUENCE [LARGE SCALE GENOMIC DNA]</scope>
    <source>
        <strain evidence="11">WS_11</strain>
    </source>
</reference>
<feature type="region of interest" description="Disordered" evidence="8">
    <location>
        <begin position="1"/>
        <end position="31"/>
    </location>
</feature>
<dbReference type="GO" id="GO:0005524">
    <property type="term" value="F:ATP binding"/>
    <property type="evidence" value="ECO:0007669"/>
    <property type="project" value="UniProtKB-KW"/>
</dbReference>
<proteinExistence type="inferred from homology"/>
<evidence type="ECO:0000259" key="10">
    <source>
        <dbReference type="Pfam" id="PF08264"/>
    </source>
</evidence>
<evidence type="ECO:0008006" key="13">
    <source>
        <dbReference type="Google" id="ProtNLM"/>
    </source>
</evidence>
<dbReference type="InterPro" id="IPR013155">
    <property type="entry name" value="M/V/L/I-tRNA-synth_anticd-bd"/>
</dbReference>
<dbReference type="InterPro" id="IPR050081">
    <property type="entry name" value="Ile-tRNA_ligase"/>
</dbReference>
<name>A0A538U7G7_UNCEI</name>
<dbReference type="GO" id="GO:0000049">
    <property type="term" value="F:tRNA binding"/>
    <property type="evidence" value="ECO:0007669"/>
    <property type="project" value="InterPro"/>
</dbReference>
<gene>
    <name evidence="11" type="ORF">E6K81_09170</name>
</gene>
<dbReference type="GO" id="GO:0005829">
    <property type="term" value="C:cytosol"/>
    <property type="evidence" value="ECO:0007669"/>
    <property type="project" value="TreeGrafter"/>
</dbReference>
<accession>A0A538U7G7</accession>
<evidence type="ECO:0000256" key="3">
    <source>
        <dbReference type="ARBA" id="ARBA00022741"/>
    </source>
</evidence>
<keyword evidence="5" id="KW-0648">Protein biosynthesis</keyword>
<dbReference type="Proteomes" id="UP000319771">
    <property type="component" value="Unassembled WGS sequence"/>
</dbReference>
<evidence type="ECO:0000313" key="12">
    <source>
        <dbReference type="Proteomes" id="UP000319771"/>
    </source>
</evidence>
<evidence type="ECO:0000256" key="6">
    <source>
        <dbReference type="ARBA" id="ARBA00023146"/>
    </source>
</evidence>
<evidence type="ECO:0000256" key="8">
    <source>
        <dbReference type="SAM" id="MobiDB-lite"/>
    </source>
</evidence>
<dbReference type="Gene3D" id="1.10.730.20">
    <property type="match status" value="1"/>
</dbReference>
<dbReference type="GO" id="GO:0004822">
    <property type="term" value="F:isoleucine-tRNA ligase activity"/>
    <property type="evidence" value="ECO:0007669"/>
    <property type="project" value="UniProtKB-EC"/>
</dbReference>
<feature type="compositionally biased region" description="Low complexity" evidence="8">
    <location>
        <begin position="1"/>
        <end position="11"/>
    </location>
</feature>
<sequence>MGGGHPRPLLRGVRRGGARPPGDGYGGRPHARAGLRRLVPAAGRALPAAPGDLPPLRPGRVWFDSGSTHRAIQVTHPTLREAWARALAEDGRVLYFEGPDQHRGWFNSSLMVGIGASGRAPYTDVLTHGWVLDATGRAMHKSLGNVMAPGEVVARSGADIVRWWAMAADWRSDVRVGDEILQRVADAYRKVRNTFRFLLGNLSDFSLADAVREDELTRVDLAFLDHFRATMLRVEQAYRRFEFHRVADDILKICVEDLSAVYLDVAKDRLYVLAASDPGRRSVQTVLWRVLHDLAIAASPILAFTSEEIWQ</sequence>
<dbReference type="AlphaFoldDB" id="A0A538U7G7"/>
<evidence type="ECO:0000256" key="5">
    <source>
        <dbReference type="ARBA" id="ARBA00022917"/>
    </source>
</evidence>
<comment type="similarity">
    <text evidence="1">Belongs to the class-I aminoacyl-tRNA synthetase family. IleS type 1 subfamily.</text>
</comment>
<keyword evidence="6" id="KW-0030">Aminoacyl-tRNA synthetase</keyword>
<evidence type="ECO:0000256" key="4">
    <source>
        <dbReference type="ARBA" id="ARBA00022840"/>
    </source>
</evidence>